<evidence type="ECO:0000259" key="4">
    <source>
        <dbReference type="PROSITE" id="PS50110"/>
    </source>
</evidence>
<dbReference type="Gene3D" id="3.40.50.2300">
    <property type="match status" value="1"/>
</dbReference>
<dbReference type="Pfam" id="PF00072">
    <property type="entry name" value="Response_reg"/>
    <property type="match status" value="1"/>
</dbReference>
<sequence>MSRILIAEDDAGIVSFVQKGLRAAGYSTVVAEDGQTALLMARVGEFDMIILDVGLPHMDGFTVLQRLREEGVATPIIVLTARDSVTDRVHGLEGGANDYMTKPFQFAELLARVRLRLQDQPTGGASTLQAAGMSLDLRTRQVEVDGTTVELSGREFALLEVFMRHENQILSREQILGHVWGYDFDPASNVVDVYVRALRRKIGADRVRTMRGSGYRLADPSAAS</sequence>
<dbReference type="SMART" id="SM00862">
    <property type="entry name" value="Trans_reg_C"/>
    <property type="match status" value="1"/>
</dbReference>
<reference evidence="7" key="1">
    <citation type="journal article" date="2019" name="Int. J. Syst. Evol. Microbiol.">
        <title>The Global Catalogue of Microorganisms (GCM) 10K type strain sequencing project: providing services to taxonomists for standard genome sequencing and annotation.</title>
        <authorList>
            <consortium name="The Broad Institute Genomics Platform"/>
            <consortium name="The Broad Institute Genome Sequencing Center for Infectious Disease"/>
            <person name="Wu L."/>
            <person name="Ma J."/>
        </authorList>
    </citation>
    <scope>NUCLEOTIDE SEQUENCE [LARGE SCALE GENOMIC DNA]</scope>
    <source>
        <strain evidence="7">JCM 1490</strain>
    </source>
</reference>
<evidence type="ECO:0000313" key="7">
    <source>
        <dbReference type="Proteomes" id="UP001596455"/>
    </source>
</evidence>
<name>A0ABW2QCB1_9MICO</name>
<keyword evidence="1 3" id="KW-0238">DNA-binding</keyword>
<dbReference type="Gene3D" id="1.10.10.10">
    <property type="entry name" value="Winged helix-like DNA-binding domain superfamily/Winged helix DNA-binding domain"/>
    <property type="match status" value="1"/>
</dbReference>
<dbReference type="PROSITE" id="PS51755">
    <property type="entry name" value="OMPR_PHOB"/>
    <property type="match status" value="1"/>
</dbReference>
<evidence type="ECO:0000313" key="6">
    <source>
        <dbReference type="EMBL" id="MFC7405562.1"/>
    </source>
</evidence>
<dbReference type="Pfam" id="PF00486">
    <property type="entry name" value="Trans_reg_C"/>
    <property type="match status" value="1"/>
</dbReference>
<evidence type="ECO:0000256" key="3">
    <source>
        <dbReference type="PROSITE-ProRule" id="PRU01091"/>
    </source>
</evidence>
<dbReference type="PROSITE" id="PS50110">
    <property type="entry name" value="RESPONSE_REGULATORY"/>
    <property type="match status" value="1"/>
</dbReference>
<feature type="domain" description="OmpR/PhoB-type" evidence="5">
    <location>
        <begin position="125"/>
        <end position="219"/>
    </location>
</feature>
<comment type="caution">
    <text evidence="6">The sequence shown here is derived from an EMBL/GenBank/DDBJ whole genome shotgun (WGS) entry which is preliminary data.</text>
</comment>
<dbReference type="PANTHER" id="PTHR48111:SF38">
    <property type="entry name" value="TWO-COMPONENT RESPONSE REGULATOR"/>
    <property type="match status" value="1"/>
</dbReference>
<dbReference type="InterPro" id="IPR001789">
    <property type="entry name" value="Sig_transdc_resp-reg_receiver"/>
</dbReference>
<feature type="modified residue" description="4-aspartylphosphate" evidence="2">
    <location>
        <position position="52"/>
    </location>
</feature>
<evidence type="ECO:0000259" key="5">
    <source>
        <dbReference type="PROSITE" id="PS51755"/>
    </source>
</evidence>
<keyword evidence="2" id="KW-0597">Phosphoprotein</keyword>
<evidence type="ECO:0000256" key="2">
    <source>
        <dbReference type="PROSITE-ProRule" id="PRU00169"/>
    </source>
</evidence>
<dbReference type="InterPro" id="IPR001867">
    <property type="entry name" value="OmpR/PhoB-type_DNA-bd"/>
</dbReference>
<dbReference type="InterPro" id="IPR036388">
    <property type="entry name" value="WH-like_DNA-bd_sf"/>
</dbReference>
<dbReference type="InterPro" id="IPR039420">
    <property type="entry name" value="WalR-like"/>
</dbReference>
<dbReference type="CDD" id="cd00383">
    <property type="entry name" value="trans_reg_C"/>
    <property type="match status" value="1"/>
</dbReference>
<dbReference type="RefSeq" id="WP_382394111.1">
    <property type="nucleotide sequence ID" value="NZ_JBHTCQ010000002.1"/>
</dbReference>
<protein>
    <submittedName>
        <fullName evidence="6">Response regulator transcription factor</fullName>
    </submittedName>
</protein>
<gene>
    <name evidence="6" type="ORF">ACFQQL_10625</name>
</gene>
<feature type="DNA-binding region" description="OmpR/PhoB-type" evidence="3">
    <location>
        <begin position="125"/>
        <end position="219"/>
    </location>
</feature>
<dbReference type="SMART" id="SM00448">
    <property type="entry name" value="REC"/>
    <property type="match status" value="1"/>
</dbReference>
<organism evidence="6 7">
    <name type="scientific">Georgenia alba</name>
    <dbReference type="NCBI Taxonomy" id="2233858"/>
    <lineage>
        <taxon>Bacteria</taxon>
        <taxon>Bacillati</taxon>
        <taxon>Actinomycetota</taxon>
        <taxon>Actinomycetes</taxon>
        <taxon>Micrococcales</taxon>
        <taxon>Bogoriellaceae</taxon>
        <taxon>Georgenia</taxon>
    </lineage>
</organism>
<dbReference type="Gene3D" id="6.10.250.690">
    <property type="match status" value="1"/>
</dbReference>
<dbReference type="EMBL" id="JBHTCQ010000002">
    <property type="protein sequence ID" value="MFC7405562.1"/>
    <property type="molecule type" value="Genomic_DNA"/>
</dbReference>
<accession>A0ABW2QCB1</accession>
<proteinExistence type="predicted"/>
<evidence type="ECO:0000256" key="1">
    <source>
        <dbReference type="ARBA" id="ARBA00023125"/>
    </source>
</evidence>
<feature type="domain" description="Response regulatory" evidence="4">
    <location>
        <begin position="3"/>
        <end position="117"/>
    </location>
</feature>
<keyword evidence="7" id="KW-1185">Reference proteome</keyword>
<dbReference type="PANTHER" id="PTHR48111">
    <property type="entry name" value="REGULATOR OF RPOS"/>
    <property type="match status" value="1"/>
</dbReference>
<dbReference type="Proteomes" id="UP001596455">
    <property type="component" value="Unassembled WGS sequence"/>
</dbReference>
<dbReference type="SUPFAM" id="SSF52172">
    <property type="entry name" value="CheY-like"/>
    <property type="match status" value="1"/>
</dbReference>
<dbReference type="InterPro" id="IPR011006">
    <property type="entry name" value="CheY-like_superfamily"/>
</dbReference>